<dbReference type="Gramene" id="LPERR11G17460.1">
    <property type="protein sequence ID" value="LPERR11G17460.1"/>
    <property type="gene ID" value="LPERR11G17460"/>
</dbReference>
<evidence type="ECO:0000313" key="2">
    <source>
        <dbReference type="Proteomes" id="UP000032180"/>
    </source>
</evidence>
<dbReference type="HOGENOM" id="CLU_2295726_0_0_1"/>
<organism evidence="1 2">
    <name type="scientific">Leersia perrieri</name>
    <dbReference type="NCBI Taxonomy" id="77586"/>
    <lineage>
        <taxon>Eukaryota</taxon>
        <taxon>Viridiplantae</taxon>
        <taxon>Streptophyta</taxon>
        <taxon>Embryophyta</taxon>
        <taxon>Tracheophyta</taxon>
        <taxon>Spermatophyta</taxon>
        <taxon>Magnoliopsida</taxon>
        <taxon>Liliopsida</taxon>
        <taxon>Poales</taxon>
        <taxon>Poaceae</taxon>
        <taxon>BOP clade</taxon>
        <taxon>Oryzoideae</taxon>
        <taxon>Oryzeae</taxon>
        <taxon>Oryzinae</taxon>
        <taxon>Leersia</taxon>
    </lineage>
</organism>
<proteinExistence type="predicted"/>
<evidence type="ECO:0008006" key="3">
    <source>
        <dbReference type="Google" id="ProtNLM"/>
    </source>
</evidence>
<reference evidence="2" key="2">
    <citation type="submission" date="2013-12" db="EMBL/GenBank/DDBJ databases">
        <authorList>
            <person name="Yu Y."/>
            <person name="Lee S."/>
            <person name="de Baynast K."/>
            <person name="Wissotski M."/>
            <person name="Liu L."/>
            <person name="Talag J."/>
            <person name="Goicoechea J."/>
            <person name="Angelova A."/>
            <person name="Jetty R."/>
            <person name="Kudrna D."/>
            <person name="Golser W."/>
            <person name="Rivera L."/>
            <person name="Zhang J."/>
            <person name="Wing R."/>
        </authorList>
    </citation>
    <scope>NUCLEOTIDE SEQUENCE</scope>
</reference>
<reference evidence="1" key="3">
    <citation type="submission" date="2015-04" db="UniProtKB">
        <authorList>
            <consortium name="EnsemblPlants"/>
        </authorList>
    </citation>
    <scope>IDENTIFICATION</scope>
</reference>
<evidence type="ECO:0000313" key="1">
    <source>
        <dbReference type="EnsemblPlants" id="LPERR11G17460.1"/>
    </source>
</evidence>
<protein>
    <recommendedName>
        <fullName evidence="3">RNase H type-1 domain-containing protein</fullName>
    </recommendedName>
</protein>
<name>A0A0D9XUM4_9ORYZ</name>
<accession>A0A0D9XUM4</accession>
<keyword evidence="2" id="KW-1185">Reference proteome</keyword>
<reference evidence="1 2" key="1">
    <citation type="submission" date="2012-08" db="EMBL/GenBank/DDBJ databases">
        <title>Oryza genome evolution.</title>
        <authorList>
            <person name="Wing R.A."/>
        </authorList>
    </citation>
    <scope>NUCLEOTIDE SEQUENCE</scope>
</reference>
<dbReference type="EnsemblPlants" id="LPERR11G17460.1">
    <property type="protein sequence ID" value="LPERR11G17460.1"/>
    <property type="gene ID" value="LPERR11G17460"/>
</dbReference>
<sequence length="101" mass="11329">MEVNTRCPMCERLNEDCGHLFFKCKKAKEYERRLNLEEISAETIPMPRTGTGGWGLVARDSEGMFLEGGYGAMPRAANSVQCEVLAAQHSLVRIHQLWGCP</sequence>
<dbReference type="AlphaFoldDB" id="A0A0D9XUM4"/>
<dbReference type="Proteomes" id="UP000032180">
    <property type="component" value="Chromosome 11"/>
</dbReference>